<name>A0A2N5T595_9BASI</name>
<evidence type="ECO:0000256" key="2">
    <source>
        <dbReference type="ARBA" id="ARBA00006419"/>
    </source>
</evidence>
<evidence type="ECO:0000256" key="8">
    <source>
        <dbReference type="ARBA" id="ARBA00031347"/>
    </source>
</evidence>
<evidence type="ECO:0000256" key="6">
    <source>
        <dbReference type="ARBA" id="ARBA00023034"/>
    </source>
</evidence>
<dbReference type="GO" id="GO:0015031">
    <property type="term" value="P:protein transport"/>
    <property type="evidence" value="ECO:0007669"/>
    <property type="project" value="UniProtKB-KW"/>
</dbReference>
<evidence type="ECO:0000256" key="4">
    <source>
        <dbReference type="ARBA" id="ARBA00022448"/>
    </source>
</evidence>
<dbReference type="PANTHER" id="PTHR21311:SF0">
    <property type="entry name" value="CONSERVED OLIGOMERIC GOLGI COMPLEX SUBUNIT 8"/>
    <property type="match status" value="1"/>
</dbReference>
<dbReference type="GO" id="GO:0006891">
    <property type="term" value="P:intra-Golgi vesicle-mediated transport"/>
    <property type="evidence" value="ECO:0007669"/>
    <property type="project" value="TreeGrafter"/>
</dbReference>
<reference evidence="10 11" key="1">
    <citation type="submission" date="2017-11" db="EMBL/GenBank/DDBJ databases">
        <title>De novo assembly and phasing of dikaryotic genomes from two isolates of Puccinia coronata f. sp. avenae, the causal agent of oat crown rust.</title>
        <authorList>
            <person name="Miller M.E."/>
            <person name="Zhang Y."/>
            <person name="Omidvar V."/>
            <person name="Sperschneider J."/>
            <person name="Schwessinger B."/>
            <person name="Raley C."/>
            <person name="Palmer J.M."/>
            <person name="Garnica D."/>
            <person name="Upadhyaya N."/>
            <person name="Rathjen J."/>
            <person name="Taylor J.M."/>
            <person name="Park R.F."/>
            <person name="Dodds P.N."/>
            <person name="Hirsch C.D."/>
            <person name="Kianian S.F."/>
            <person name="Figueroa M."/>
        </authorList>
    </citation>
    <scope>NUCLEOTIDE SEQUENCE [LARGE SCALE GENOMIC DNA]</scope>
    <source>
        <strain evidence="10">12NC29</strain>
    </source>
</reference>
<keyword evidence="7" id="KW-0472">Membrane</keyword>
<gene>
    <name evidence="10" type="ORF">PCANC_06014</name>
</gene>
<comment type="caution">
    <text evidence="10">The sequence shown here is derived from an EMBL/GenBank/DDBJ whole genome shotgun (WGS) entry which is preliminary data.</text>
</comment>
<dbReference type="Proteomes" id="UP000235388">
    <property type="component" value="Unassembled WGS sequence"/>
</dbReference>
<comment type="similarity">
    <text evidence="2">Belongs to the COG8 family.</text>
</comment>
<feature type="region of interest" description="Disordered" evidence="9">
    <location>
        <begin position="642"/>
        <end position="737"/>
    </location>
</feature>
<dbReference type="GO" id="GO:0000139">
    <property type="term" value="C:Golgi membrane"/>
    <property type="evidence" value="ECO:0007669"/>
    <property type="project" value="UniProtKB-SubCell"/>
</dbReference>
<accession>A0A2N5T595</accession>
<evidence type="ECO:0000256" key="3">
    <source>
        <dbReference type="ARBA" id="ARBA00020983"/>
    </source>
</evidence>
<feature type="compositionally biased region" description="Polar residues" evidence="9">
    <location>
        <begin position="642"/>
        <end position="654"/>
    </location>
</feature>
<evidence type="ECO:0000313" key="11">
    <source>
        <dbReference type="Proteomes" id="UP000235388"/>
    </source>
</evidence>
<dbReference type="EMBL" id="PGCJ01000794">
    <property type="protein sequence ID" value="PLW20628.1"/>
    <property type="molecule type" value="Genomic_DNA"/>
</dbReference>
<evidence type="ECO:0000256" key="1">
    <source>
        <dbReference type="ARBA" id="ARBA00004395"/>
    </source>
</evidence>
<feature type="region of interest" description="Disordered" evidence="9">
    <location>
        <begin position="232"/>
        <end position="256"/>
    </location>
</feature>
<organism evidence="10 11">
    <name type="scientific">Puccinia coronata f. sp. avenae</name>
    <dbReference type="NCBI Taxonomy" id="200324"/>
    <lineage>
        <taxon>Eukaryota</taxon>
        <taxon>Fungi</taxon>
        <taxon>Dikarya</taxon>
        <taxon>Basidiomycota</taxon>
        <taxon>Pucciniomycotina</taxon>
        <taxon>Pucciniomycetes</taxon>
        <taxon>Pucciniales</taxon>
        <taxon>Pucciniaceae</taxon>
        <taxon>Puccinia</taxon>
    </lineage>
</organism>
<evidence type="ECO:0000256" key="5">
    <source>
        <dbReference type="ARBA" id="ARBA00022927"/>
    </source>
</evidence>
<feature type="compositionally biased region" description="Basic and acidic residues" evidence="9">
    <location>
        <begin position="556"/>
        <end position="565"/>
    </location>
</feature>
<dbReference type="OrthoDB" id="2507535at2759"/>
<comment type="subcellular location">
    <subcellularLocation>
        <location evidence="1">Golgi apparatus membrane</location>
        <topology evidence="1">Peripheral membrane protein</topology>
    </subcellularLocation>
</comment>
<dbReference type="GO" id="GO:0017119">
    <property type="term" value="C:Golgi transport complex"/>
    <property type="evidence" value="ECO:0007669"/>
    <property type="project" value="InterPro"/>
</dbReference>
<keyword evidence="6" id="KW-0333">Golgi apparatus</keyword>
<keyword evidence="11" id="KW-1185">Reference proteome</keyword>
<feature type="compositionally biased region" description="Pro residues" evidence="9">
    <location>
        <begin position="238"/>
        <end position="249"/>
    </location>
</feature>
<keyword evidence="5" id="KW-0653">Protein transport</keyword>
<dbReference type="STRING" id="200324.A0A2N5T595"/>
<feature type="region of interest" description="Disordered" evidence="9">
    <location>
        <begin position="530"/>
        <end position="565"/>
    </location>
</feature>
<protein>
    <recommendedName>
        <fullName evidence="3">Conserved oligomeric Golgi complex subunit 8</fullName>
    </recommendedName>
    <alternativeName>
        <fullName evidence="8">Component of oligomeric Golgi complex 8</fullName>
    </alternativeName>
</protein>
<dbReference type="AlphaFoldDB" id="A0A2N5T595"/>
<dbReference type="PANTHER" id="PTHR21311">
    <property type="entry name" value="CONSERVED OLIGOMERIC GOLGI COMPLEX COMPONENT 8"/>
    <property type="match status" value="1"/>
</dbReference>
<dbReference type="Pfam" id="PF04124">
    <property type="entry name" value="Dor1"/>
    <property type="match status" value="1"/>
</dbReference>
<evidence type="ECO:0000256" key="7">
    <source>
        <dbReference type="ARBA" id="ARBA00023136"/>
    </source>
</evidence>
<proteinExistence type="inferred from homology"/>
<keyword evidence="4" id="KW-0813">Transport</keyword>
<evidence type="ECO:0000313" key="10">
    <source>
        <dbReference type="EMBL" id="PLW20628.1"/>
    </source>
</evidence>
<sequence length="737" mass="82365">MELQELHLKQIKQLPNQLTQTEQTLQIQLATLCYQEVNTIIRANHQQQQIQHQITQTEDHLNHYIQTTQTLQHKIHHQFTQEHHHITKRREEIKTIRNYIQLIQQLIELPQLITTCIHNQHELEAIQLALKIPPPPPPPPLNPHQNQNNPNHILTNITQHAIKLLASIRDQHLIKLNHPSLSLSTAIRSIHIIRKLSSQQQQHQSSNTIHIQPIHEPELRLAFLSSRFITLQHSLNPSPSPPPPPPPSSPEDDQQHHLKLVQKSIEIWRTHVGETMSIYHHIFQPITHTTTPTTRRQAEAHTLTDADTQLNLFLTQAVRLQEDSLRTHMQHIRGVSGLAAVLTQLTYSGAAFRKWGLDFSATSVGPIIVHRLEQLVSARFHGSAQLLIADLKPLLSSHSSTFTSSSTNTAGKVGFISSRRRSLHPFSSSLTHASSYWTTGLSTVLIAPNAMAQVLSLKPTALAAEPVTDSFVVTWISLFPPLVRYVNAQLAALNELRLLPLAGSYSHMVDAQMDALATATRELGRLAAALPPECSSSSEEEEEEQEVSLYQQQQHPPDEAGEHTEDLEKRSLLRLRSVVYRLLLLWARNILPALEHALRVHLYHQLNLPTPPPPFLDLINQAEAILLQHFQSLHASNKLVMQQNPCSPMTPNNQTDDDDGRKTQPTPDPSHNIAHSAEMPAPSPPPAAPRDDDPLPDTRPAAAENPARQEGPAGQDQHAATTQVVVDAGGPPAGEDG</sequence>
<evidence type="ECO:0000256" key="9">
    <source>
        <dbReference type="SAM" id="MobiDB-lite"/>
    </source>
</evidence>
<dbReference type="InterPro" id="IPR007255">
    <property type="entry name" value="COG8"/>
</dbReference>